<dbReference type="EMBL" id="CP002475">
    <property type="protein sequence ID" value="ADW01601.1"/>
    <property type="molecule type" value="Genomic_DNA"/>
</dbReference>
<reference evidence="2 3" key="1">
    <citation type="submission" date="2011-01" db="EMBL/GenBank/DDBJ databases">
        <title>Complete sequence of chromosome of Streptomyces flavogriseus ATCC 33331.</title>
        <authorList>
            <consortium name="US DOE Joint Genome Institute"/>
            <person name="Lucas S."/>
            <person name="Copeland A."/>
            <person name="Lapidus A."/>
            <person name="Cheng J.-F."/>
            <person name="Goodwin L."/>
            <person name="Pitluck S."/>
            <person name="Davenport K."/>
            <person name="Detter J.C."/>
            <person name="Han C."/>
            <person name="Tapia R."/>
            <person name="Land M."/>
            <person name="Hauser L."/>
            <person name="Kyrpides N."/>
            <person name="Ivanova N."/>
            <person name="Ovchinnikova G."/>
            <person name="Pagani I."/>
            <person name="Brumm P."/>
            <person name="Mead D."/>
            <person name="Woyke T."/>
        </authorList>
    </citation>
    <scope>NUCLEOTIDE SEQUENCE [LARGE SCALE GENOMIC DNA]</scope>
    <source>
        <strain evidence="3">ATCC 33331 / IAF-45CD</strain>
    </source>
</reference>
<accession>A0A8D3WDI6</accession>
<evidence type="ECO:0000313" key="3">
    <source>
        <dbReference type="Proteomes" id="UP000002066"/>
    </source>
</evidence>
<name>A0A8D3WDI6_STRFA</name>
<dbReference type="OrthoDB" id="4235141at2"/>
<dbReference type="Proteomes" id="UP000002066">
    <property type="component" value="Chromosome"/>
</dbReference>
<feature type="compositionally biased region" description="Gly residues" evidence="1">
    <location>
        <begin position="101"/>
        <end position="110"/>
    </location>
</feature>
<dbReference type="KEGG" id="sfa:Sfla_0133"/>
<evidence type="ECO:0000313" key="2">
    <source>
        <dbReference type="EMBL" id="ADW01601.1"/>
    </source>
</evidence>
<sequence>MGTYVDQAKGDGELLADVPVDTFRSHIRFIEKHNLWDEVRGALAEAGVDTVAMDIRPVRVISELVAAKGSALPEEADHSGAVVTPECGCDSISGRPPVTPVGGGDAGAGDAGARPQ</sequence>
<evidence type="ECO:0000256" key="1">
    <source>
        <dbReference type="SAM" id="MobiDB-lite"/>
    </source>
</evidence>
<proteinExistence type="predicted"/>
<gene>
    <name evidence="2" type="ordered locus">Sfla_0133</name>
</gene>
<feature type="region of interest" description="Disordered" evidence="1">
    <location>
        <begin position="88"/>
        <end position="116"/>
    </location>
</feature>
<dbReference type="AlphaFoldDB" id="A0A8D3WDI6"/>
<organism evidence="2 3">
    <name type="scientific">Streptomyces pratensis (strain ATCC 33331 / IAF-45CD)</name>
    <dbReference type="NCBI Taxonomy" id="591167"/>
    <lineage>
        <taxon>Bacteria</taxon>
        <taxon>Bacillati</taxon>
        <taxon>Actinomycetota</taxon>
        <taxon>Actinomycetes</taxon>
        <taxon>Kitasatosporales</taxon>
        <taxon>Streptomycetaceae</taxon>
        <taxon>Streptomyces</taxon>
    </lineage>
</organism>
<protein>
    <submittedName>
        <fullName evidence="2">Uncharacterized protein</fullName>
    </submittedName>
</protein>